<dbReference type="GO" id="GO:0005886">
    <property type="term" value="C:plasma membrane"/>
    <property type="evidence" value="ECO:0007669"/>
    <property type="project" value="TreeGrafter"/>
</dbReference>
<proteinExistence type="predicted"/>
<sequence>MAKSSSKFLIPGLAVVAAVVAYVLWTDLNGTDATPGIAQGNGRLEAVEIDVAAKAPGRIAEILVNEGELVSEGQLLARLDSRQLEASLKQAEAQLTRAELSVDSARIRVRQAEAEKRAADAQIEEAQASYDAAQKQYERTEVLAQNATVSDATLDSARAAALSAKAAIAASEAQSAAAEAGINSAQAAVVDAQAAVEAAQAQIDLIQVQIEDNDLVAPRDGRVQYLVAREGEIVAAGGRVINMVDLSDVYMSFFLPTAQAGRIGLETEARILLDAVPNYSVPATISFVADVAQFTPKTVETEIEREKLMFRVRAKVDVDLLNEYSEFVKTGLPGVTYVRVDPQADWPADLPPLVPDHRADDATGLAGGDGQ</sequence>
<dbReference type="SUPFAM" id="SSF111369">
    <property type="entry name" value="HlyD-like secretion proteins"/>
    <property type="match status" value="2"/>
</dbReference>
<feature type="region of interest" description="Disordered" evidence="2">
    <location>
        <begin position="349"/>
        <end position="371"/>
    </location>
</feature>
<evidence type="ECO:0000256" key="1">
    <source>
        <dbReference type="SAM" id="Coils"/>
    </source>
</evidence>
<feature type="coiled-coil region" evidence="1">
    <location>
        <begin position="182"/>
        <end position="209"/>
    </location>
</feature>
<dbReference type="PANTHER" id="PTHR30438">
    <property type="entry name" value="36 KDA ANTIGEN-RELATED"/>
    <property type="match status" value="1"/>
</dbReference>
<name>A0A1X6YRB6_9RHOB</name>
<dbReference type="Gene3D" id="2.40.30.170">
    <property type="match status" value="1"/>
</dbReference>
<feature type="coiled-coil region" evidence="1">
    <location>
        <begin position="81"/>
        <end position="143"/>
    </location>
</feature>
<protein>
    <submittedName>
        <fullName evidence="3">Multidrug resistance protein MdtN</fullName>
    </submittedName>
</protein>
<dbReference type="Proteomes" id="UP000193963">
    <property type="component" value="Unassembled WGS sequence"/>
</dbReference>
<dbReference type="Gene3D" id="1.10.287.470">
    <property type="entry name" value="Helix hairpin bin"/>
    <property type="match status" value="3"/>
</dbReference>
<accession>A0A1X6YRB6</accession>
<evidence type="ECO:0000313" key="4">
    <source>
        <dbReference type="Proteomes" id="UP000193963"/>
    </source>
</evidence>
<evidence type="ECO:0000313" key="3">
    <source>
        <dbReference type="EMBL" id="SLN28221.1"/>
    </source>
</evidence>
<keyword evidence="4" id="KW-1185">Reference proteome</keyword>
<reference evidence="3 4" key="1">
    <citation type="submission" date="2017-03" db="EMBL/GenBank/DDBJ databases">
        <authorList>
            <person name="Afonso C.L."/>
            <person name="Miller P.J."/>
            <person name="Scott M.A."/>
            <person name="Spackman E."/>
            <person name="Goraichik I."/>
            <person name="Dimitrov K.M."/>
            <person name="Suarez D.L."/>
            <person name="Swayne D.E."/>
        </authorList>
    </citation>
    <scope>NUCLEOTIDE SEQUENCE [LARGE SCALE GENOMIC DNA]</scope>
    <source>
        <strain evidence="3 4">CECT 7751</strain>
    </source>
</reference>
<gene>
    <name evidence="3" type="primary">mdtN</name>
    <name evidence="3" type="ORF">PSM7751_01110</name>
</gene>
<dbReference type="AlphaFoldDB" id="A0A1X6YRB6"/>
<organism evidence="3 4">
    <name type="scientific">Pseudooceanicola marinus</name>
    <dbReference type="NCBI Taxonomy" id="396013"/>
    <lineage>
        <taxon>Bacteria</taxon>
        <taxon>Pseudomonadati</taxon>
        <taxon>Pseudomonadota</taxon>
        <taxon>Alphaproteobacteria</taxon>
        <taxon>Rhodobacterales</taxon>
        <taxon>Paracoccaceae</taxon>
        <taxon>Pseudooceanicola</taxon>
    </lineage>
</organism>
<dbReference type="Gene3D" id="2.40.50.100">
    <property type="match status" value="2"/>
</dbReference>
<dbReference type="PRINTS" id="PR01490">
    <property type="entry name" value="RTXTOXIND"/>
</dbReference>
<dbReference type="EMBL" id="FWFN01000002">
    <property type="protein sequence ID" value="SLN28221.1"/>
    <property type="molecule type" value="Genomic_DNA"/>
</dbReference>
<dbReference type="OrthoDB" id="9778236at2"/>
<dbReference type="PANTHER" id="PTHR30438:SF2">
    <property type="entry name" value="MEMBRANE PROTEIN"/>
    <property type="match status" value="1"/>
</dbReference>
<keyword evidence="1" id="KW-0175">Coiled coil</keyword>
<dbReference type="RefSeq" id="WP_085887005.1">
    <property type="nucleotide sequence ID" value="NZ_FWFN01000002.1"/>
</dbReference>
<evidence type="ECO:0000256" key="2">
    <source>
        <dbReference type="SAM" id="MobiDB-lite"/>
    </source>
</evidence>